<gene>
    <name evidence="1" type="ORF">Poly59_57190</name>
</gene>
<proteinExistence type="predicted"/>
<dbReference type="PANTHER" id="PTHR35894:SF1">
    <property type="entry name" value="PHOSPHORIBULOKINASE _ URIDINE KINASE FAMILY"/>
    <property type="match status" value="1"/>
</dbReference>
<dbReference type="PANTHER" id="PTHR35894">
    <property type="entry name" value="GENERAL SECRETION PATHWAY PROTEIN A-RELATED"/>
    <property type="match status" value="1"/>
</dbReference>
<dbReference type="RefSeq" id="WP_146537219.1">
    <property type="nucleotide sequence ID" value="NZ_SJPX01000006.1"/>
</dbReference>
<keyword evidence="2" id="KW-1185">Reference proteome</keyword>
<organism evidence="1 2">
    <name type="scientific">Rubripirellula reticaptiva</name>
    <dbReference type="NCBI Taxonomy" id="2528013"/>
    <lineage>
        <taxon>Bacteria</taxon>
        <taxon>Pseudomonadati</taxon>
        <taxon>Planctomycetota</taxon>
        <taxon>Planctomycetia</taxon>
        <taxon>Pirellulales</taxon>
        <taxon>Pirellulaceae</taxon>
        <taxon>Rubripirellula</taxon>
    </lineage>
</organism>
<comment type="caution">
    <text evidence="1">The sequence shown here is derived from an EMBL/GenBank/DDBJ whole genome shotgun (WGS) entry which is preliminary data.</text>
</comment>
<reference evidence="1 2" key="1">
    <citation type="submission" date="2019-02" db="EMBL/GenBank/DDBJ databases">
        <title>Deep-cultivation of Planctomycetes and their phenomic and genomic characterization uncovers novel biology.</title>
        <authorList>
            <person name="Wiegand S."/>
            <person name="Jogler M."/>
            <person name="Boedeker C."/>
            <person name="Pinto D."/>
            <person name="Vollmers J."/>
            <person name="Rivas-Marin E."/>
            <person name="Kohn T."/>
            <person name="Peeters S.H."/>
            <person name="Heuer A."/>
            <person name="Rast P."/>
            <person name="Oberbeckmann S."/>
            <person name="Bunk B."/>
            <person name="Jeske O."/>
            <person name="Meyerdierks A."/>
            <person name="Storesund J.E."/>
            <person name="Kallscheuer N."/>
            <person name="Luecker S."/>
            <person name="Lage O.M."/>
            <person name="Pohl T."/>
            <person name="Merkel B.J."/>
            <person name="Hornburger P."/>
            <person name="Mueller R.-W."/>
            <person name="Bruemmer F."/>
            <person name="Labrenz M."/>
            <person name="Spormann A.M."/>
            <person name="Op Den Camp H."/>
            <person name="Overmann J."/>
            <person name="Amann R."/>
            <person name="Jetten M.S.M."/>
            <person name="Mascher T."/>
            <person name="Medema M.H."/>
            <person name="Devos D.P."/>
            <person name="Kaster A.-K."/>
            <person name="Ovreas L."/>
            <person name="Rohde M."/>
            <person name="Galperin M.Y."/>
            <person name="Jogler C."/>
        </authorList>
    </citation>
    <scope>NUCLEOTIDE SEQUENCE [LARGE SCALE GENOMIC DNA]</scope>
    <source>
        <strain evidence="1 2">Poly59</strain>
    </source>
</reference>
<dbReference type="Proteomes" id="UP000317977">
    <property type="component" value="Unassembled WGS sequence"/>
</dbReference>
<dbReference type="AlphaFoldDB" id="A0A5C6EGN3"/>
<evidence type="ECO:0000313" key="2">
    <source>
        <dbReference type="Proteomes" id="UP000317977"/>
    </source>
</evidence>
<dbReference type="EMBL" id="SJPX01000006">
    <property type="protein sequence ID" value="TWU46746.1"/>
    <property type="molecule type" value="Genomic_DNA"/>
</dbReference>
<name>A0A5C6EGN3_9BACT</name>
<protein>
    <recommendedName>
        <fullName evidence="3">AAA+ ATPase domain-containing protein</fullName>
    </recommendedName>
</protein>
<evidence type="ECO:0008006" key="3">
    <source>
        <dbReference type="Google" id="ProtNLM"/>
    </source>
</evidence>
<accession>A0A5C6EGN3</accession>
<sequence length="288" mass="30801">MDYLTYWGLTRRPFAQDDQDFFFAGSAQREVMAGLGYFVAGTWNSAFLVAPQRSGATWLLRQLKQTSGFGDCAAEVILTSGVANATDGAQAAQTLAEAMGTTLTENLWTGEDRETDPVNRISRSIQASSQKGIRTVWLIDDCAASTATLARDLVMADGDLSVVMGTTPENLSRMTSAFGRCCMQIELDALDVAETFRYIASGLRHAEFRINPNVSTSKPDEPVFTDTAIVRMHEISHGRLAALAAVAEASLQLGAAYQVSTITPSVVETIIATSAHADYAPAASAKAA</sequence>
<dbReference type="OrthoDB" id="269280at2"/>
<evidence type="ECO:0000313" key="1">
    <source>
        <dbReference type="EMBL" id="TWU46746.1"/>
    </source>
</evidence>
<dbReference type="InterPro" id="IPR052026">
    <property type="entry name" value="ExeA_AAA_ATPase_DNA-bind"/>
</dbReference>